<comment type="caution">
    <text evidence="5">The sequence shown here is derived from an EMBL/GenBank/DDBJ whole genome shotgun (WGS) entry which is preliminary data.</text>
</comment>
<evidence type="ECO:0000313" key="6">
    <source>
        <dbReference type="Proteomes" id="UP001652445"/>
    </source>
</evidence>
<dbReference type="PIRSF" id="PIRSF005690">
    <property type="entry name" value="GerBA"/>
    <property type="match status" value="1"/>
</dbReference>
<dbReference type="InterPro" id="IPR050768">
    <property type="entry name" value="UPF0353/GerABKA_families"/>
</dbReference>
<dbReference type="EMBL" id="JAOQIO010000094">
    <property type="protein sequence ID" value="MCU6795541.1"/>
    <property type="molecule type" value="Genomic_DNA"/>
</dbReference>
<keyword evidence="6" id="KW-1185">Reference proteome</keyword>
<evidence type="ECO:0000256" key="1">
    <source>
        <dbReference type="ARBA" id="ARBA00005278"/>
    </source>
</evidence>
<evidence type="ECO:0000313" key="5">
    <source>
        <dbReference type="EMBL" id="MCU6795541.1"/>
    </source>
</evidence>
<evidence type="ECO:0000256" key="4">
    <source>
        <dbReference type="SAM" id="Phobius"/>
    </source>
</evidence>
<dbReference type="PANTHER" id="PTHR22550:SF5">
    <property type="entry name" value="LEUCINE ZIPPER PROTEIN 4"/>
    <property type="match status" value="1"/>
</dbReference>
<feature type="transmembrane region" description="Helical" evidence="4">
    <location>
        <begin position="446"/>
        <end position="473"/>
    </location>
</feature>
<dbReference type="PANTHER" id="PTHR22550">
    <property type="entry name" value="SPORE GERMINATION PROTEIN"/>
    <property type="match status" value="1"/>
</dbReference>
<proteinExistence type="inferred from homology"/>
<dbReference type="Proteomes" id="UP001652445">
    <property type="component" value="Unassembled WGS sequence"/>
</dbReference>
<dbReference type="RefSeq" id="WP_262686490.1">
    <property type="nucleotide sequence ID" value="NZ_JAOQIO010000094.1"/>
</dbReference>
<protein>
    <submittedName>
        <fullName evidence="5">Spore germination protein</fullName>
    </submittedName>
</protein>
<gene>
    <name evidence="5" type="ORF">OB236_25850</name>
</gene>
<dbReference type="Pfam" id="PF03323">
    <property type="entry name" value="GerA"/>
    <property type="match status" value="1"/>
</dbReference>
<keyword evidence="4" id="KW-1133">Transmembrane helix</keyword>
<keyword evidence="2 4" id="KW-0472">Membrane</keyword>
<sequence length="527" mass="58568">MRKNPNDNSLPPSHPSAPQTDPASASESLNSNAISSRLEDNLRRIEDYFANCKDLKIFPWGYGPKLEQTAFSVYFETLIKPDHKNYLKQTLQNLVAHEIGPATTVTVDNLIDFFENDGVASPSAELMEDMDQAVKSILDGEVVIFFNGWNKATGYVALDVEQRQASEPITEPAVQGPHVSFIESLDRNIGVIRSLLKSPNLKFEFFTAGQQSQRKVSYGYLDGTVNPDTLSDFKHRMAKIDKEEILEVSYLEEWIGDSRYSPFPQVRYTERPDTAITALLDGKIIAMVNGSPSMLICPGNFAEFFMTSEDYYYRTIFSSLIRLIRVAAFIIALMLPSTYIALSTFHSELIPTVLLLAILNTREGIPFPAVIEALIMEFFFELLREAGIRLPRPIGSAVSIVGALVIGQAAIQSQISSPVMVIVVALTGIASFALPQYNMAIAIRILRFPLMIIAATFGGLGIMVSFILIYLHLATLTSLGQPYLSSIAPLDINRLRDAIIVLPQRVLLHSPRNRHLHKKTSEGKKVP</sequence>
<comment type="similarity">
    <text evidence="1">Belongs to the GerABKA family.</text>
</comment>
<accession>A0ABT2ULL4</accession>
<feature type="transmembrane region" description="Helical" evidence="4">
    <location>
        <begin position="365"/>
        <end position="382"/>
    </location>
</feature>
<reference evidence="5 6" key="1">
    <citation type="submission" date="2022-09" db="EMBL/GenBank/DDBJ databases">
        <authorList>
            <person name="Han X.L."/>
            <person name="Wang Q."/>
            <person name="Lu T."/>
        </authorList>
    </citation>
    <scope>NUCLEOTIDE SEQUENCE [LARGE SCALE GENOMIC DNA]</scope>
    <source>
        <strain evidence="5 6">WQ 127069</strain>
    </source>
</reference>
<feature type="region of interest" description="Disordered" evidence="3">
    <location>
        <begin position="1"/>
        <end position="32"/>
    </location>
</feature>
<organism evidence="5 6">
    <name type="scientific">Paenibacillus baimaensis</name>
    <dbReference type="NCBI Taxonomy" id="2982185"/>
    <lineage>
        <taxon>Bacteria</taxon>
        <taxon>Bacillati</taxon>
        <taxon>Bacillota</taxon>
        <taxon>Bacilli</taxon>
        <taxon>Bacillales</taxon>
        <taxon>Paenibacillaceae</taxon>
        <taxon>Paenibacillus</taxon>
    </lineage>
</organism>
<feature type="transmembrane region" description="Helical" evidence="4">
    <location>
        <begin position="323"/>
        <end position="345"/>
    </location>
</feature>
<evidence type="ECO:0000256" key="3">
    <source>
        <dbReference type="SAM" id="MobiDB-lite"/>
    </source>
</evidence>
<evidence type="ECO:0000256" key="2">
    <source>
        <dbReference type="ARBA" id="ARBA00023136"/>
    </source>
</evidence>
<name>A0ABT2ULL4_9BACL</name>
<keyword evidence="4" id="KW-0812">Transmembrane</keyword>
<feature type="transmembrane region" description="Helical" evidence="4">
    <location>
        <begin position="394"/>
        <end position="411"/>
    </location>
</feature>
<feature type="transmembrane region" description="Helical" evidence="4">
    <location>
        <begin position="417"/>
        <end position="434"/>
    </location>
</feature>
<dbReference type="InterPro" id="IPR004995">
    <property type="entry name" value="Spore_Ger"/>
</dbReference>